<dbReference type="EMBL" id="QEKO01000002">
    <property type="protein sequence ID" value="PVY62205.1"/>
    <property type="molecule type" value="Genomic_DNA"/>
</dbReference>
<dbReference type="SUPFAM" id="SSF47413">
    <property type="entry name" value="lambda repressor-like DNA-binding domains"/>
    <property type="match status" value="1"/>
</dbReference>
<organism evidence="1 2">
    <name type="scientific">Pusillimonas noertemannii</name>
    <dbReference type="NCBI Taxonomy" id="305977"/>
    <lineage>
        <taxon>Bacteria</taxon>
        <taxon>Pseudomonadati</taxon>
        <taxon>Pseudomonadota</taxon>
        <taxon>Betaproteobacteria</taxon>
        <taxon>Burkholderiales</taxon>
        <taxon>Alcaligenaceae</taxon>
        <taxon>Pusillimonas</taxon>
    </lineage>
</organism>
<dbReference type="AlphaFoldDB" id="A0A2U1CMG8"/>
<keyword evidence="1" id="KW-0238">DNA-binding</keyword>
<protein>
    <submittedName>
        <fullName evidence="1">DNA-binding transcriptional regulator YdaS (Cro superfamily)</fullName>
    </submittedName>
</protein>
<reference evidence="1 2" key="1">
    <citation type="submission" date="2018-04" db="EMBL/GenBank/DDBJ databases">
        <title>Genomic Encyclopedia of Type Strains, Phase IV (KMG-IV): sequencing the most valuable type-strain genomes for metagenomic binning, comparative biology and taxonomic classification.</title>
        <authorList>
            <person name="Goeker M."/>
        </authorList>
    </citation>
    <scope>NUCLEOTIDE SEQUENCE [LARGE SCALE GENOMIC DNA]</scope>
    <source>
        <strain evidence="1 2">DSM 10065</strain>
    </source>
</reference>
<dbReference type="RefSeq" id="WP_116518194.1">
    <property type="nucleotide sequence ID" value="NZ_JACCEX010000002.1"/>
</dbReference>
<dbReference type="OrthoDB" id="6446140at2"/>
<accession>A0A2U1CMG8</accession>
<keyword evidence="2" id="KW-1185">Reference proteome</keyword>
<evidence type="ECO:0000313" key="2">
    <source>
        <dbReference type="Proteomes" id="UP000246145"/>
    </source>
</evidence>
<dbReference type="InterPro" id="IPR031856">
    <property type="entry name" value="YdaS_toxin-like"/>
</dbReference>
<evidence type="ECO:0000313" key="1">
    <source>
        <dbReference type="EMBL" id="PVY62205.1"/>
    </source>
</evidence>
<dbReference type="GO" id="GO:0003677">
    <property type="term" value="F:DNA binding"/>
    <property type="evidence" value="ECO:0007669"/>
    <property type="project" value="UniProtKB-KW"/>
</dbReference>
<gene>
    <name evidence="1" type="ORF">C7440_1698</name>
</gene>
<dbReference type="Gene3D" id="1.10.260.40">
    <property type="entry name" value="lambda repressor-like DNA-binding domains"/>
    <property type="match status" value="1"/>
</dbReference>
<dbReference type="Pfam" id="PF15943">
    <property type="entry name" value="YdaS_toxin"/>
    <property type="match status" value="1"/>
</dbReference>
<dbReference type="InterPro" id="IPR010982">
    <property type="entry name" value="Lambda_DNA-bd_dom_sf"/>
</dbReference>
<name>A0A2U1CMG8_9BURK</name>
<proteinExistence type="predicted"/>
<dbReference type="Proteomes" id="UP000246145">
    <property type="component" value="Unassembled WGS sequence"/>
</dbReference>
<comment type="caution">
    <text evidence="1">The sequence shown here is derived from an EMBL/GenBank/DDBJ whole genome shotgun (WGS) entry which is preliminary data.</text>
</comment>
<sequence length="77" mass="8293">MDTKTVHPLETAAGLFGSEAALARALGLTRGALNQWKQEGREVPAKYAPRIEQMTGVPCELLCPSVDWSIVRGKKAA</sequence>